<dbReference type="GO" id="GO:0055085">
    <property type="term" value="P:transmembrane transport"/>
    <property type="evidence" value="ECO:0007669"/>
    <property type="project" value="TreeGrafter"/>
</dbReference>
<dbReference type="AlphaFoldDB" id="A0A077LZW5"/>
<feature type="transmembrane region" description="Helical" evidence="9">
    <location>
        <begin position="306"/>
        <end position="333"/>
    </location>
</feature>
<dbReference type="RefSeq" id="WP_048550332.1">
    <property type="nucleotide sequence ID" value="NZ_HF570958.1"/>
</dbReference>
<comment type="similarity">
    <text evidence="2">Belongs to the autoinducer-2 exporter (AI-2E) (TC 2.A.86) family.</text>
</comment>
<evidence type="ECO:0000256" key="7">
    <source>
        <dbReference type="ARBA" id="ARBA00023136"/>
    </source>
</evidence>
<feature type="transmembrane region" description="Helical" evidence="9">
    <location>
        <begin position="18"/>
        <end position="36"/>
    </location>
</feature>
<dbReference type="Proteomes" id="UP000035721">
    <property type="component" value="Unassembled WGS sequence"/>
</dbReference>
<evidence type="ECO:0000256" key="1">
    <source>
        <dbReference type="ARBA" id="ARBA00004651"/>
    </source>
</evidence>
<comment type="caution">
    <text evidence="10">The sequence shown here is derived from an EMBL/GenBank/DDBJ whole genome shotgun (WGS) entry which is preliminary data.</text>
</comment>
<dbReference type="InterPro" id="IPR002549">
    <property type="entry name" value="AI-2E-like"/>
</dbReference>
<evidence type="ECO:0000313" key="10">
    <source>
        <dbReference type="EMBL" id="CCH77520.1"/>
    </source>
</evidence>
<proteinExistence type="inferred from homology"/>
<dbReference type="OrthoDB" id="9784366at2"/>
<feature type="transmembrane region" description="Helical" evidence="9">
    <location>
        <begin position="260"/>
        <end position="285"/>
    </location>
</feature>
<dbReference type="EMBL" id="CAJB01000113">
    <property type="protein sequence ID" value="CCH77520.1"/>
    <property type="molecule type" value="Genomic_DNA"/>
</dbReference>
<dbReference type="GO" id="GO:0005886">
    <property type="term" value="C:plasma membrane"/>
    <property type="evidence" value="ECO:0007669"/>
    <property type="project" value="UniProtKB-SubCell"/>
</dbReference>
<organism evidence="10 11">
    <name type="scientific">Nostocoides japonicum T1-X7</name>
    <dbReference type="NCBI Taxonomy" id="1194083"/>
    <lineage>
        <taxon>Bacteria</taxon>
        <taxon>Bacillati</taxon>
        <taxon>Actinomycetota</taxon>
        <taxon>Actinomycetes</taxon>
        <taxon>Micrococcales</taxon>
        <taxon>Intrasporangiaceae</taxon>
        <taxon>Nostocoides</taxon>
    </lineage>
</organism>
<feature type="transmembrane region" description="Helical" evidence="9">
    <location>
        <begin position="42"/>
        <end position="58"/>
    </location>
</feature>
<gene>
    <name evidence="10" type="ORF">BN12_200016</name>
</gene>
<sequence length="385" mass="40630">MSDDASVVPAGVRAAAEWTWRLLLIGLGIYVVGRVLGHFTEVVVPVVVALLLAALLGTPTRAIARVIPRGAAAGIIVIGTLAAIVGSLTIVGTQFSNGFDDIVDQVAQGITQIRTWINETFGITDSQFTTWFDNLRHAVQQNGNLASTATQAGVTATHFVAGLFITLFSLFFFLYDGERIWAWVVRLFPRRARDRVDSSGEIAWRQLTSFTHATVLVAAVDAIGIALGAAILRVPFVVAIALLVFIGAFVPVVGATISGIVAVLLALVAHGPLVALIMLGVIIAVQQIEAHVLQPFLLGRAVRVHPLAVILALAIGVIVAGIFGALIAVPFAACVNGVVHHLFEEPAEPTPDPSEEDTGALDPEPVPARDEVGEGGRRAERRTDG</sequence>
<keyword evidence="11" id="KW-1185">Reference proteome</keyword>
<feature type="compositionally biased region" description="Basic and acidic residues" evidence="8">
    <location>
        <begin position="367"/>
        <end position="385"/>
    </location>
</feature>
<evidence type="ECO:0000256" key="6">
    <source>
        <dbReference type="ARBA" id="ARBA00022989"/>
    </source>
</evidence>
<protein>
    <recommendedName>
        <fullName evidence="12">Integral membrane protein</fullName>
    </recommendedName>
</protein>
<evidence type="ECO:0000313" key="11">
    <source>
        <dbReference type="Proteomes" id="UP000035721"/>
    </source>
</evidence>
<evidence type="ECO:0008006" key="12">
    <source>
        <dbReference type="Google" id="ProtNLM"/>
    </source>
</evidence>
<feature type="transmembrane region" description="Helical" evidence="9">
    <location>
        <begin position="70"/>
        <end position="91"/>
    </location>
</feature>
<feature type="region of interest" description="Disordered" evidence="8">
    <location>
        <begin position="345"/>
        <end position="385"/>
    </location>
</feature>
<evidence type="ECO:0000256" key="8">
    <source>
        <dbReference type="SAM" id="MobiDB-lite"/>
    </source>
</evidence>
<reference evidence="10 11" key="1">
    <citation type="journal article" date="2013" name="ISME J.">
        <title>A metabolic model for members of the genus Tetrasphaera involved in enhanced biological phosphorus removal.</title>
        <authorList>
            <person name="Kristiansen R."/>
            <person name="Nguyen H.T.T."/>
            <person name="Saunders A.M."/>
            <person name="Nielsen J.L."/>
            <person name="Wimmer R."/>
            <person name="Le V.Q."/>
            <person name="McIlroy S.J."/>
            <person name="Petrovski S."/>
            <person name="Seviour R.J."/>
            <person name="Calteau A."/>
            <person name="Nielsen K.L."/>
            <person name="Nielsen P.H."/>
        </authorList>
    </citation>
    <scope>NUCLEOTIDE SEQUENCE [LARGE SCALE GENOMIC DNA]</scope>
    <source>
        <strain evidence="10 11">T1-X7</strain>
    </source>
</reference>
<evidence type="ECO:0000256" key="5">
    <source>
        <dbReference type="ARBA" id="ARBA00022692"/>
    </source>
</evidence>
<dbReference type="PANTHER" id="PTHR21716:SF53">
    <property type="entry name" value="PERMEASE PERM-RELATED"/>
    <property type="match status" value="1"/>
</dbReference>
<accession>A0A077LZW5</accession>
<comment type="subcellular location">
    <subcellularLocation>
        <location evidence="1">Cell membrane</location>
        <topology evidence="1">Multi-pass membrane protein</topology>
    </subcellularLocation>
</comment>
<name>A0A077LZW5_9MICO</name>
<keyword evidence="3" id="KW-0813">Transport</keyword>
<keyword evidence="5 9" id="KW-0812">Transmembrane</keyword>
<keyword evidence="6 9" id="KW-1133">Transmembrane helix</keyword>
<evidence type="ECO:0000256" key="4">
    <source>
        <dbReference type="ARBA" id="ARBA00022475"/>
    </source>
</evidence>
<feature type="transmembrane region" description="Helical" evidence="9">
    <location>
        <begin position="156"/>
        <end position="175"/>
    </location>
</feature>
<dbReference type="PANTHER" id="PTHR21716">
    <property type="entry name" value="TRANSMEMBRANE PROTEIN"/>
    <property type="match status" value="1"/>
</dbReference>
<dbReference type="Pfam" id="PF01594">
    <property type="entry name" value="AI-2E_transport"/>
    <property type="match status" value="1"/>
</dbReference>
<evidence type="ECO:0000256" key="2">
    <source>
        <dbReference type="ARBA" id="ARBA00009773"/>
    </source>
</evidence>
<evidence type="ECO:0000256" key="3">
    <source>
        <dbReference type="ARBA" id="ARBA00022448"/>
    </source>
</evidence>
<evidence type="ECO:0000256" key="9">
    <source>
        <dbReference type="SAM" id="Phobius"/>
    </source>
</evidence>
<keyword evidence="7 9" id="KW-0472">Membrane</keyword>
<keyword evidence="4" id="KW-1003">Cell membrane</keyword>
<feature type="transmembrane region" description="Helical" evidence="9">
    <location>
        <begin position="234"/>
        <end position="254"/>
    </location>
</feature>